<dbReference type="AlphaFoldDB" id="A0A195D383"/>
<name>A0A195D383_9HYME</name>
<dbReference type="Proteomes" id="UP000078542">
    <property type="component" value="Unassembled WGS sequence"/>
</dbReference>
<feature type="compositionally biased region" description="Acidic residues" evidence="1">
    <location>
        <begin position="18"/>
        <end position="31"/>
    </location>
</feature>
<keyword evidence="3" id="KW-1185">Reference proteome</keyword>
<evidence type="ECO:0000313" key="3">
    <source>
        <dbReference type="Proteomes" id="UP000078542"/>
    </source>
</evidence>
<accession>A0A195D383</accession>
<reference evidence="2 3" key="1">
    <citation type="submission" date="2016-03" db="EMBL/GenBank/DDBJ databases">
        <title>Cyphomyrmex costatus WGS genome.</title>
        <authorList>
            <person name="Nygaard S."/>
            <person name="Hu H."/>
            <person name="Boomsma J."/>
            <person name="Zhang G."/>
        </authorList>
    </citation>
    <scope>NUCLEOTIDE SEQUENCE [LARGE SCALE GENOMIC DNA]</scope>
    <source>
        <strain evidence="2">MS0001</strain>
        <tissue evidence="2">Whole body</tissue>
    </source>
</reference>
<sequence length="69" mass="7624">MIVRETANNFARKRSIAEDDDNDNDNDDDDGSGSGVAASSLLFDPKIDRGSAEEVQDEEGTRNEEAYRE</sequence>
<feature type="compositionally biased region" description="Basic and acidic residues" evidence="1">
    <location>
        <begin position="59"/>
        <end position="69"/>
    </location>
</feature>
<gene>
    <name evidence="2" type="ORF">ALC62_01523</name>
</gene>
<evidence type="ECO:0000256" key="1">
    <source>
        <dbReference type="SAM" id="MobiDB-lite"/>
    </source>
</evidence>
<proteinExistence type="predicted"/>
<protein>
    <submittedName>
        <fullName evidence="2">Uncharacterized protein</fullName>
    </submittedName>
</protein>
<feature type="region of interest" description="Disordered" evidence="1">
    <location>
        <begin position="1"/>
        <end position="69"/>
    </location>
</feature>
<dbReference type="EMBL" id="KQ976885">
    <property type="protein sequence ID" value="KYN07321.1"/>
    <property type="molecule type" value="Genomic_DNA"/>
</dbReference>
<organism evidence="2 3">
    <name type="scientific">Cyphomyrmex costatus</name>
    <dbReference type="NCBI Taxonomy" id="456900"/>
    <lineage>
        <taxon>Eukaryota</taxon>
        <taxon>Metazoa</taxon>
        <taxon>Ecdysozoa</taxon>
        <taxon>Arthropoda</taxon>
        <taxon>Hexapoda</taxon>
        <taxon>Insecta</taxon>
        <taxon>Pterygota</taxon>
        <taxon>Neoptera</taxon>
        <taxon>Endopterygota</taxon>
        <taxon>Hymenoptera</taxon>
        <taxon>Apocrita</taxon>
        <taxon>Aculeata</taxon>
        <taxon>Formicoidea</taxon>
        <taxon>Formicidae</taxon>
        <taxon>Myrmicinae</taxon>
        <taxon>Cyphomyrmex</taxon>
    </lineage>
</organism>
<evidence type="ECO:0000313" key="2">
    <source>
        <dbReference type="EMBL" id="KYN07321.1"/>
    </source>
</evidence>